<dbReference type="EMBL" id="VJMG01000010">
    <property type="protein sequence ID" value="TRL41234.1"/>
    <property type="molecule type" value="Genomic_DNA"/>
</dbReference>
<evidence type="ECO:0000256" key="7">
    <source>
        <dbReference type="ARBA" id="ARBA00022989"/>
    </source>
</evidence>
<dbReference type="InterPro" id="IPR001851">
    <property type="entry name" value="ABC_transp_permease"/>
</dbReference>
<feature type="transmembrane region" description="Helical" evidence="11">
    <location>
        <begin position="61"/>
        <end position="80"/>
    </location>
</feature>
<gene>
    <name evidence="12" type="ORF">FNA46_04685</name>
</gene>
<dbReference type="PANTHER" id="PTHR32196:SF29">
    <property type="entry name" value="AUTOINDUCER 2 IMPORT SYSTEM PERMEASE PROTEIN LSRC"/>
    <property type="match status" value="1"/>
</dbReference>
<dbReference type="CDD" id="cd06579">
    <property type="entry name" value="TM_PBP1_transp_AraH_like"/>
    <property type="match status" value="1"/>
</dbReference>
<evidence type="ECO:0000256" key="4">
    <source>
        <dbReference type="ARBA" id="ARBA00022475"/>
    </source>
</evidence>
<protein>
    <recommendedName>
        <fullName evidence="10">Autoinducer 2 import system permease protein LsrC</fullName>
    </recommendedName>
</protein>
<sequence>MAAVQTSISVSAHKVQRPRPLFARLMSDYGQECVIIAAILLLFVAVGLYNPRFLSASNLNTIFAGNAYIAVAAIGMSMVIITGHIDVSIGALIGVLATISGTLAVSGYPVWMAWGAPILLGMAANFVVGWLVAYARIPSIVVTLGMMSILRGGLISVTGGTWISGLPKAFMIAQWKPFGLPFPIIAMVVLTLIAAWWMRNFPFGRSLYAVGGNPEAAKATGLSSERRVLAVFVIHGAFAGIATILFATQLQVIQSTVPPNLELTVITAAVIGGVSILGGSGTVIGSTLAAILFAAIGSALIFVNVSAYWLRAVIGGLILITVLADMIRRRPKT</sequence>
<accession>A0A549TFD6</accession>
<evidence type="ECO:0000256" key="2">
    <source>
        <dbReference type="ARBA" id="ARBA00011262"/>
    </source>
</evidence>
<feature type="transmembrane region" description="Helical" evidence="11">
    <location>
        <begin position="111"/>
        <end position="133"/>
    </location>
</feature>
<dbReference type="Pfam" id="PF02653">
    <property type="entry name" value="BPD_transp_2"/>
    <property type="match status" value="1"/>
</dbReference>
<comment type="caution">
    <text evidence="12">The sequence shown here is derived from an EMBL/GenBank/DDBJ whole genome shotgun (WGS) entry which is preliminary data.</text>
</comment>
<feature type="transmembrane region" description="Helical" evidence="11">
    <location>
        <begin position="87"/>
        <end position="105"/>
    </location>
</feature>
<feature type="transmembrane region" description="Helical" evidence="11">
    <location>
        <begin position="140"/>
        <end position="163"/>
    </location>
</feature>
<feature type="transmembrane region" description="Helical" evidence="11">
    <location>
        <begin position="284"/>
        <end position="302"/>
    </location>
</feature>
<evidence type="ECO:0000256" key="3">
    <source>
        <dbReference type="ARBA" id="ARBA00022448"/>
    </source>
</evidence>
<comment type="function">
    <text evidence="9">Part of the ABC transporter complex LsrABCD involved in autoinducer 2 (AI-2) import. Probably responsible for the translocation of the substrate across the membrane.</text>
</comment>
<evidence type="ECO:0000256" key="8">
    <source>
        <dbReference type="ARBA" id="ARBA00023136"/>
    </source>
</evidence>
<feature type="transmembrane region" description="Helical" evidence="11">
    <location>
        <begin position="308"/>
        <end position="327"/>
    </location>
</feature>
<dbReference type="GO" id="GO:0005886">
    <property type="term" value="C:plasma membrane"/>
    <property type="evidence" value="ECO:0007669"/>
    <property type="project" value="UniProtKB-SubCell"/>
</dbReference>
<dbReference type="Proteomes" id="UP000316801">
    <property type="component" value="Unassembled WGS sequence"/>
</dbReference>
<dbReference type="GO" id="GO:0022857">
    <property type="term" value="F:transmembrane transporter activity"/>
    <property type="evidence" value="ECO:0007669"/>
    <property type="project" value="InterPro"/>
</dbReference>
<comment type="subunit">
    <text evidence="2">The complex is composed of two ATP-binding proteins (LsrA), two transmembrane proteins (LsrC and LsrD) and a solute-binding protein (LsrB).</text>
</comment>
<evidence type="ECO:0000256" key="6">
    <source>
        <dbReference type="ARBA" id="ARBA00022692"/>
    </source>
</evidence>
<keyword evidence="8 11" id="KW-0472">Membrane</keyword>
<proteinExistence type="predicted"/>
<evidence type="ECO:0000313" key="13">
    <source>
        <dbReference type="Proteomes" id="UP000316801"/>
    </source>
</evidence>
<evidence type="ECO:0000256" key="9">
    <source>
        <dbReference type="ARBA" id="ARBA00025439"/>
    </source>
</evidence>
<name>A0A549TFD6_9HYPH</name>
<keyword evidence="6 11" id="KW-0812">Transmembrane</keyword>
<evidence type="ECO:0000256" key="5">
    <source>
        <dbReference type="ARBA" id="ARBA00022519"/>
    </source>
</evidence>
<dbReference type="RefSeq" id="WP_142881175.1">
    <property type="nucleotide sequence ID" value="NZ_VJMG01000010.1"/>
</dbReference>
<feature type="transmembrane region" description="Helical" evidence="11">
    <location>
        <begin position="260"/>
        <end position="277"/>
    </location>
</feature>
<dbReference type="AlphaFoldDB" id="A0A549TFD6"/>
<evidence type="ECO:0000256" key="10">
    <source>
        <dbReference type="ARBA" id="ARBA00039382"/>
    </source>
</evidence>
<keyword evidence="4" id="KW-1003">Cell membrane</keyword>
<feature type="transmembrane region" description="Helical" evidence="11">
    <location>
        <begin position="228"/>
        <end position="248"/>
    </location>
</feature>
<keyword evidence="3" id="KW-0813">Transport</keyword>
<keyword evidence="5" id="KW-0997">Cell inner membrane</keyword>
<dbReference type="PANTHER" id="PTHR32196">
    <property type="entry name" value="ABC TRANSPORTER PERMEASE PROTEIN YPHD-RELATED-RELATED"/>
    <property type="match status" value="1"/>
</dbReference>
<keyword evidence="13" id="KW-1185">Reference proteome</keyword>
<comment type="subcellular location">
    <subcellularLocation>
        <location evidence="1">Cell membrane</location>
        <topology evidence="1">Multi-pass membrane protein</topology>
    </subcellularLocation>
</comment>
<feature type="transmembrane region" description="Helical" evidence="11">
    <location>
        <begin position="178"/>
        <end position="198"/>
    </location>
</feature>
<feature type="transmembrane region" description="Helical" evidence="11">
    <location>
        <begin position="29"/>
        <end position="49"/>
    </location>
</feature>
<reference evidence="12 13" key="1">
    <citation type="submission" date="2019-07" db="EMBL/GenBank/DDBJ databases">
        <title>Ln-dependent methylotrophs.</title>
        <authorList>
            <person name="Tani A."/>
        </authorList>
    </citation>
    <scope>NUCLEOTIDE SEQUENCE [LARGE SCALE GENOMIC DNA]</scope>
    <source>
        <strain evidence="12 13">SM12</strain>
    </source>
</reference>
<evidence type="ECO:0000256" key="11">
    <source>
        <dbReference type="SAM" id="Phobius"/>
    </source>
</evidence>
<evidence type="ECO:0000256" key="1">
    <source>
        <dbReference type="ARBA" id="ARBA00004651"/>
    </source>
</evidence>
<organism evidence="12 13">
    <name type="scientific">Rhizobium straminoryzae</name>
    <dbReference type="NCBI Taxonomy" id="1387186"/>
    <lineage>
        <taxon>Bacteria</taxon>
        <taxon>Pseudomonadati</taxon>
        <taxon>Pseudomonadota</taxon>
        <taxon>Alphaproteobacteria</taxon>
        <taxon>Hyphomicrobiales</taxon>
        <taxon>Rhizobiaceae</taxon>
        <taxon>Rhizobium/Agrobacterium group</taxon>
        <taxon>Rhizobium</taxon>
    </lineage>
</organism>
<evidence type="ECO:0000313" key="12">
    <source>
        <dbReference type="EMBL" id="TRL41234.1"/>
    </source>
</evidence>
<keyword evidence="7 11" id="KW-1133">Transmembrane helix</keyword>